<dbReference type="EMBL" id="MU267822">
    <property type="protein sequence ID" value="KAH7908437.1"/>
    <property type="molecule type" value="Genomic_DNA"/>
</dbReference>
<organism evidence="1 2">
    <name type="scientific">Hygrophoropsis aurantiaca</name>
    <dbReference type="NCBI Taxonomy" id="72124"/>
    <lineage>
        <taxon>Eukaryota</taxon>
        <taxon>Fungi</taxon>
        <taxon>Dikarya</taxon>
        <taxon>Basidiomycota</taxon>
        <taxon>Agaricomycotina</taxon>
        <taxon>Agaricomycetes</taxon>
        <taxon>Agaricomycetidae</taxon>
        <taxon>Boletales</taxon>
        <taxon>Coniophorineae</taxon>
        <taxon>Hygrophoropsidaceae</taxon>
        <taxon>Hygrophoropsis</taxon>
    </lineage>
</organism>
<evidence type="ECO:0000313" key="1">
    <source>
        <dbReference type="EMBL" id="KAH7908437.1"/>
    </source>
</evidence>
<comment type="caution">
    <text evidence="1">The sequence shown here is derived from an EMBL/GenBank/DDBJ whole genome shotgun (WGS) entry which is preliminary data.</text>
</comment>
<name>A0ACB8A5X8_9AGAM</name>
<proteinExistence type="predicted"/>
<reference evidence="1" key="1">
    <citation type="journal article" date="2021" name="New Phytol.">
        <title>Evolutionary innovations through gain and loss of genes in the ectomycorrhizal Boletales.</title>
        <authorList>
            <person name="Wu G."/>
            <person name="Miyauchi S."/>
            <person name="Morin E."/>
            <person name="Kuo A."/>
            <person name="Drula E."/>
            <person name="Varga T."/>
            <person name="Kohler A."/>
            <person name="Feng B."/>
            <person name="Cao Y."/>
            <person name="Lipzen A."/>
            <person name="Daum C."/>
            <person name="Hundley H."/>
            <person name="Pangilinan J."/>
            <person name="Johnson J."/>
            <person name="Barry K."/>
            <person name="LaButti K."/>
            <person name="Ng V."/>
            <person name="Ahrendt S."/>
            <person name="Min B."/>
            <person name="Choi I.G."/>
            <person name="Park H."/>
            <person name="Plett J.M."/>
            <person name="Magnuson J."/>
            <person name="Spatafora J.W."/>
            <person name="Nagy L.G."/>
            <person name="Henrissat B."/>
            <person name="Grigoriev I.V."/>
            <person name="Yang Z.L."/>
            <person name="Xu J."/>
            <person name="Martin F.M."/>
        </authorList>
    </citation>
    <scope>NUCLEOTIDE SEQUENCE</scope>
    <source>
        <strain evidence="1">ATCC 28755</strain>
    </source>
</reference>
<dbReference type="Proteomes" id="UP000790377">
    <property type="component" value="Unassembled WGS sequence"/>
</dbReference>
<protein>
    <submittedName>
        <fullName evidence="1">Cytochrome P450</fullName>
    </submittedName>
</protein>
<gene>
    <name evidence="1" type="ORF">BJ138DRAFT_1103508</name>
</gene>
<accession>A0ACB8A5X8</accession>
<evidence type="ECO:0000313" key="2">
    <source>
        <dbReference type="Proteomes" id="UP000790377"/>
    </source>
</evidence>
<sequence length="548" mass="60943">MSMYNSLDFESISRTTVIACTATFGLAIAGLIRSYSKTKNAQGLPLPPGPRPLPFIGNALDIKPDEPWTSYTQWGAKYGDLVYSRVLSLDIIVINSEDVAKELLDKRSHNYSDRPLWPVNQLFGLSLISALLPYGDVWRLHRRILHQAFRPAIAASYVPIQVRKSRELLLNLYDSPEHYEEHVKSFPASIIMSIVYGYEAAQCNDPLVAIVDKAAEAVTQIVSPGRAAVLASFPVLMRLPTWVPNMLYKNAVTTSRQRMTEMQDIPFNYTREQMAAGTAVNGAVYDALSKLGGENRSEVGTADDSEAMTEAIKGAAATAFLAGAETTTSTLFNFILAMILYPDVQRRAQREIDSVCGTNRLPVLEDKDSLPFIEAIVRETLRWHPVLPLEEAKVTDIQYADYWMRLGLAHATTNDDVYQGYFIPKGTTIIANTWAMSRDETKYPNASDFVPERWLTADGGLIDDIPDFVFGFGRRFCVGKPLAEASLWLGVASLLAVFSFCKPDSGEEYEPKWTFGAASRPFPFPCRVTPRSADLSREKLVQLVHADA</sequence>
<keyword evidence="2" id="KW-1185">Reference proteome</keyword>